<dbReference type="EMBL" id="JBJQOH010000007">
    <property type="protein sequence ID" value="KAL3681934.1"/>
    <property type="molecule type" value="Genomic_DNA"/>
</dbReference>
<dbReference type="AlphaFoldDB" id="A0ABD3GXT6"/>
<gene>
    <name evidence="1" type="ORF">R1sor_024890</name>
</gene>
<comment type="caution">
    <text evidence="1">The sequence shown here is derived from an EMBL/GenBank/DDBJ whole genome shotgun (WGS) entry which is preliminary data.</text>
</comment>
<evidence type="ECO:0000313" key="1">
    <source>
        <dbReference type="EMBL" id="KAL3681934.1"/>
    </source>
</evidence>
<organism evidence="1 2">
    <name type="scientific">Riccia sorocarpa</name>
    <dbReference type="NCBI Taxonomy" id="122646"/>
    <lineage>
        <taxon>Eukaryota</taxon>
        <taxon>Viridiplantae</taxon>
        <taxon>Streptophyta</taxon>
        <taxon>Embryophyta</taxon>
        <taxon>Marchantiophyta</taxon>
        <taxon>Marchantiopsida</taxon>
        <taxon>Marchantiidae</taxon>
        <taxon>Marchantiales</taxon>
        <taxon>Ricciaceae</taxon>
        <taxon>Riccia</taxon>
    </lineage>
</organism>
<proteinExistence type="predicted"/>
<protein>
    <submittedName>
        <fullName evidence="1">Uncharacterized protein</fullName>
    </submittedName>
</protein>
<evidence type="ECO:0000313" key="2">
    <source>
        <dbReference type="Proteomes" id="UP001633002"/>
    </source>
</evidence>
<reference evidence="1 2" key="1">
    <citation type="submission" date="2024-09" db="EMBL/GenBank/DDBJ databases">
        <title>Chromosome-scale assembly of Riccia sorocarpa.</title>
        <authorList>
            <person name="Paukszto L."/>
        </authorList>
    </citation>
    <scope>NUCLEOTIDE SEQUENCE [LARGE SCALE GENOMIC DNA]</scope>
    <source>
        <strain evidence="1">LP-2024</strain>
        <tissue evidence="1">Aerial parts of the thallus</tissue>
    </source>
</reference>
<dbReference type="Proteomes" id="UP001633002">
    <property type="component" value="Unassembled WGS sequence"/>
</dbReference>
<name>A0ABD3GXT6_9MARC</name>
<sequence length="227" mass="26158">MACRMQMPRVPDVFLVQRGTNMTQEEVDFLTGKGFIFVSRNRTESNDAYPTEAQIKVMVDAYPEKVMEQPRDYRFKTRRGKGCRQKSTHSASCLTRLERARSASIRVLHSSNVSTGNGYGMLFRVASGERPEESIYIKLHSIMALLSRHNDQYAAALREIIILSIDLEESRKSNRHANEELQIYREDFNKRITILDGVVNDHGILDELLLERFKALVHQTGKHTQRD</sequence>
<accession>A0ABD3GXT6</accession>
<keyword evidence="2" id="KW-1185">Reference proteome</keyword>